<dbReference type="KEGG" id="gfm:Enr17x_18120"/>
<dbReference type="OrthoDB" id="5428193at2"/>
<dbReference type="Gene3D" id="3.10.110.10">
    <property type="entry name" value="Ubiquitin Conjugating Enzyme"/>
    <property type="match status" value="1"/>
</dbReference>
<reference evidence="3 4" key="1">
    <citation type="submission" date="2019-03" db="EMBL/GenBank/DDBJ databases">
        <title>Deep-cultivation of Planctomycetes and their phenomic and genomic characterization uncovers novel biology.</title>
        <authorList>
            <person name="Wiegand S."/>
            <person name="Jogler M."/>
            <person name="Boedeker C."/>
            <person name="Pinto D."/>
            <person name="Vollmers J."/>
            <person name="Rivas-Marin E."/>
            <person name="Kohn T."/>
            <person name="Peeters S.H."/>
            <person name="Heuer A."/>
            <person name="Rast P."/>
            <person name="Oberbeckmann S."/>
            <person name="Bunk B."/>
            <person name="Jeske O."/>
            <person name="Meyerdierks A."/>
            <person name="Storesund J.E."/>
            <person name="Kallscheuer N."/>
            <person name="Luecker S."/>
            <person name="Lage O.M."/>
            <person name="Pohl T."/>
            <person name="Merkel B.J."/>
            <person name="Hornburger P."/>
            <person name="Mueller R.-W."/>
            <person name="Bruemmer F."/>
            <person name="Labrenz M."/>
            <person name="Spormann A.M."/>
            <person name="Op den Camp H."/>
            <person name="Overmann J."/>
            <person name="Amann R."/>
            <person name="Jetten M.S.M."/>
            <person name="Mascher T."/>
            <person name="Medema M.H."/>
            <person name="Devos D.P."/>
            <person name="Kaster A.-K."/>
            <person name="Ovreas L."/>
            <person name="Rohde M."/>
            <person name="Galperin M.Y."/>
            <person name="Jogler C."/>
        </authorList>
    </citation>
    <scope>NUCLEOTIDE SEQUENCE [LARGE SCALE GENOMIC DNA]</scope>
    <source>
        <strain evidence="3 4">Enr17</strain>
    </source>
</reference>
<evidence type="ECO:0000256" key="1">
    <source>
        <dbReference type="SAM" id="MobiDB-lite"/>
    </source>
</evidence>
<evidence type="ECO:0000313" key="4">
    <source>
        <dbReference type="Proteomes" id="UP000318313"/>
    </source>
</evidence>
<organism evidence="3 4">
    <name type="scientific">Gimesia fumaroli</name>
    <dbReference type="NCBI Taxonomy" id="2527976"/>
    <lineage>
        <taxon>Bacteria</taxon>
        <taxon>Pseudomonadati</taxon>
        <taxon>Planctomycetota</taxon>
        <taxon>Planctomycetia</taxon>
        <taxon>Planctomycetales</taxon>
        <taxon>Planctomycetaceae</taxon>
        <taxon>Gimesia</taxon>
    </lineage>
</organism>
<proteinExistence type="predicted"/>
<dbReference type="InterPro" id="IPR016135">
    <property type="entry name" value="UBQ-conjugating_enzyme/RWD"/>
</dbReference>
<dbReference type="InterPro" id="IPR050113">
    <property type="entry name" value="Ub_conjugating_enzyme"/>
</dbReference>
<gene>
    <name evidence="3" type="ORF">Enr17x_18120</name>
</gene>
<dbReference type="PROSITE" id="PS50127">
    <property type="entry name" value="UBC_2"/>
    <property type="match status" value="1"/>
</dbReference>
<dbReference type="RefSeq" id="WP_145307824.1">
    <property type="nucleotide sequence ID" value="NZ_CP037452.1"/>
</dbReference>
<evidence type="ECO:0000313" key="3">
    <source>
        <dbReference type="EMBL" id="QDV49791.1"/>
    </source>
</evidence>
<name>A0A518I9K3_9PLAN</name>
<dbReference type="PANTHER" id="PTHR24067">
    <property type="entry name" value="UBIQUITIN-CONJUGATING ENZYME E2"/>
    <property type="match status" value="1"/>
</dbReference>
<dbReference type="Gene3D" id="2.30.30.380">
    <property type="entry name" value="Zn-finger domain of Sec23/24"/>
    <property type="match status" value="1"/>
</dbReference>
<dbReference type="InterPro" id="IPR000608">
    <property type="entry name" value="UBC"/>
</dbReference>
<sequence length="212" mass="24286">MSNVRLRRLAADYAKLKEYVRLHPRVSLLQVTGDPPEKFQLQYVIKSVRMQNQEVVPVKTHTVEISLPRNYPRTPPQCRMLSPVFHPNIAPHAICVGDHWSAGESLQSIIIRIGEILAYQSYNLKSPLNGEAARWAEQNSEEFPTDTVSLLPEEKSKKKQPVSRTEESNEKTQSQRILVCPSCQAKYRLPAEFQKRKVRCKKCEAIIEIPVV</sequence>
<feature type="domain" description="UBC core" evidence="2">
    <location>
        <begin position="4"/>
        <end position="160"/>
    </location>
</feature>
<dbReference type="SUPFAM" id="SSF54495">
    <property type="entry name" value="UBC-like"/>
    <property type="match status" value="1"/>
</dbReference>
<keyword evidence="4" id="KW-1185">Reference proteome</keyword>
<protein>
    <submittedName>
        <fullName evidence="3">Ubiquitin-conjugating enzyme</fullName>
    </submittedName>
</protein>
<feature type="region of interest" description="Disordered" evidence="1">
    <location>
        <begin position="136"/>
        <end position="173"/>
    </location>
</feature>
<dbReference type="Proteomes" id="UP000318313">
    <property type="component" value="Chromosome"/>
</dbReference>
<dbReference type="AlphaFoldDB" id="A0A518I9K3"/>
<evidence type="ECO:0000259" key="2">
    <source>
        <dbReference type="PROSITE" id="PS50127"/>
    </source>
</evidence>
<accession>A0A518I9K3</accession>
<dbReference type="EMBL" id="CP037452">
    <property type="protein sequence ID" value="QDV49791.1"/>
    <property type="molecule type" value="Genomic_DNA"/>
</dbReference>
<dbReference type="Pfam" id="PF00179">
    <property type="entry name" value="UQ_con"/>
    <property type="match status" value="1"/>
</dbReference>